<gene>
    <name evidence="2" type="ORF">HPP92_028408</name>
</gene>
<name>A0A835U5V0_VANPL</name>
<reference evidence="2 3" key="1">
    <citation type="journal article" date="2020" name="Nat. Food">
        <title>A phased Vanilla planifolia genome enables genetic improvement of flavour and production.</title>
        <authorList>
            <person name="Hasing T."/>
            <person name="Tang H."/>
            <person name="Brym M."/>
            <person name="Khazi F."/>
            <person name="Huang T."/>
            <person name="Chambers A.H."/>
        </authorList>
    </citation>
    <scope>NUCLEOTIDE SEQUENCE [LARGE SCALE GENOMIC DNA]</scope>
    <source>
        <tissue evidence="2">Leaf</tissue>
    </source>
</reference>
<evidence type="ECO:0000313" key="2">
    <source>
        <dbReference type="EMBL" id="KAG0447251.1"/>
    </source>
</evidence>
<proteinExistence type="predicted"/>
<protein>
    <submittedName>
        <fullName evidence="2">Uncharacterized protein</fullName>
    </submittedName>
</protein>
<dbReference type="OrthoDB" id="2019614at2759"/>
<evidence type="ECO:0000313" key="3">
    <source>
        <dbReference type="Proteomes" id="UP000639772"/>
    </source>
</evidence>
<sequence>MAEVERKESEQKRMVDKRANASEIHSHSEKEAVYTMVKGSKSSDDVILIETS</sequence>
<dbReference type="Proteomes" id="UP000639772">
    <property type="component" value="Unassembled WGS sequence"/>
</dbReference>
<dbReference type="AlphaFoldDB" id="A0A835U5V0"/>
<accession>A0A835U5V0</accession>
<comment type="caution">
    <text evidence="2">The sequence shown here is derived from an EMBL/GenBank/DDBJ whole genome shotgun (WGS) entry which is preliminary data.</text>
</comment>
<evidence type="ECO:0000256" key="1">
    <source>
        <dbReference type="SAM" id="MobiDB-lite"/>
    </source>
</evidence>
<dbReference type="EMBL" id="JADCNM010000476">
    <property type="protein sequence ID" value="KAG0447251.1"/>
    <property type="molecule type" value="Genomic_DNA"/>
</dbReference>
<feature type="region of interest" description="Disordered" evidence="1">
    <location>
        <begin position="1"/>
        <end position="28"/>
    </location>
</feature>
<organism evidence="2 3">
    <name type="scientific">Vanilla planifolia</name>
    <name type="common">Vanilla</name>
    <dbReference type="NCBI Taxonomy" id="51239"/>
    <lineage>
        <taxon>Eukaryota</taxon>
        <taxon>Viridiplantae</taxon>
        <taxon>Streptophyta</taxon>
        <taxon>Embryophyta</taxon>
        <taxon>Tracheophyta</taxon>
        <taxon>Spermatophyta</taxon>
        <taxon>Magnoliopsida</taxon>
        <taxon>Liliopsida</taxon>
        <taxon>Asparagales</taxon>
        <taxon>Orchidaceae</taxon>
        <taxon>Vanilloideae</taxon>
        <taxon>Vanilleae</taxon>
        <taxon>Vanilla</taxon>
    </lineage>
</organism>